<keyword evidence="1 4" id="KW-0489">Methyltransferase</keyword>
<gene>
    <name evidence="4" type="ORF">SAMN05216271_3249</name>
</gene>
<dbReference type="Proteomes" id="UP000243413">
    <property type="component" value="Chromosome I"/>
</dbReference>
<dbReference type="CDD" id="cd02440">
    <property type="entry name" value="AdoMet_MTases"/>
    <property type="match status" value="1"/>
</dbReference>
<dbReference type="Pfam" id="PF10017">
    <property type="entry name" value="Methyltransf_33"/>
    <property type="match status" value="1"/>
</dbReference>
<dbReference type="InterPro" id="IPR019257">
    <property type="entry name" value="MeTrfase_dom"/>
</dbReference>
<evidence type="ECO:0000259" key="3">
    <source>
        <dbReference type="Pfam" id="PF10017"/>
    </source>
</evidence>
<evidence type="ECO:0000313" key="5">
    <source>
        <dbReference type="Proteomes" id="UP000243413"/>
    </source>
</evidence>
<dbReference type="EMBL" id="LT629763">
    <property type="protein sequence ID" value="SDS97531.1"/>
    <property type="molecule type" value="Genomic_DNA"/>
</dbReference>
<dbReference type="InterPro" id="IPR029063">
    <property type="entry name" value="SAM-dependent_MTases_sf"/>
</dbReference>
<dbReference type="AlphaFoldDB" id="A0A1H1WLM5"/>
<evidence type="ECO:0000256" key="2">
    <source>
        <dbReference type="ARBA" id="ARBA00022679"/>
    </source>
</evidence>
<dbReference type="PANTHER" id="PTHR43397">
    <property type="entry name" value="ERGOTHIONEINE BIOSYNTHESIS PROTEIN 1"/>
    <property type="match status" value="1"/>
</dbReference>
<dbReference type="PANTHER" id="PTHR43397:SF1">
    <property type="entry name" value="ERGOTHIONEINE BIOSYNTHESIS PROTEIN 1"/>
    <property type="match status" value="1"/>
</dbReference>
<dbReference type="InterPro" id="IPR035094">
    <property type="entry name" value="EgtD"/>
</dbReference>
<keyword evidence="2 4" id="KW-0808">Transferase</keyword>
<protein>
    <submittedName>
        <fullName evidence="4">Dimethylhistidine N-methyltransferase</fullName>
    </submittedName>
</protein>
<dbReference type="GO" id="GO:0008168">
    <property type="term" value="F:methyltransferase activity"/>
    <property type="evidence" value="ECO:0007669"/>
    <property type="project" value="UniProtKB-KW"/>
</dbReference>
<feature type="domain" description="Histidine-specific methyltransferase SAM-dependent" evidence="3">
    <location>
        <begin position="22"/>
        <end position="324"/>
    </location>
</feature>
<organism evidence="4 5">
    <name type="scientific">Halopseudomonas sabulinigri</name>
    <dbReference type="NCBI Taxonomy" id="472181"/>
    <lineage>
        <taxon>Bacteria</taxon>
        <taxon>Pseudomonadati</taxon>
        <taxon>Pseudomonadota</taxon>
        <taxon>Gammaproteobacteria</taxon>
        <taxon>Pseudomonadales</taxon>
        <taxon>Pseudomonadaceae</taxon>
        <taxon>Halopseudomonas</taxon>
    </lineage>
</organism>
<dbReference type="GO" id="GO:0032259">
    <property type="term" value="P:methylation"/>
    <property type="evidence" value="ECO:0007669"/>
    <property type="project" value="UniProtKB-KW"/>
</dbReference>
<dbReference type="InterPro" id="IPR017804">
    <property type="entry name" value="MeTrfase_EgtD-like"/>
</dbReference>
<dbReference type="PIRSF" id="PIRSF018005">
    <property type="entry name" value="UCP018005"/>
    <property type="match status" value="1"/>
</dbReference>
<dbReference type="RefSeq" id="WP_092287878.1">
    <property type="nucleotide sequence ID" value="NZ_LT629763.1"/>
</dbReference>
<name>A0A1H1WLM5_9GAMM</name>
<proteinExistence type="predicted"/>
<sequence length="326" mass="37190">MSLALELPRLETALRLPTQDERQQLLHGLLQPQARIDSKYFYDDLGCELFTNICQLDEYYPTRTEARIFAENRDAIAAQLPRNLQWIDLGCGDCGKTLQWLNVLQPARVIGVDIAGEFLQSSMIAVAQQHPQLECIGVVNDFTQHLDLHDLLAERPGNPPVFFYPGSSIGNFEPRAAMRFLRRIRAHCGEHGRLLVGADLIKPKAILEAAYDDARGVTAAFNLNVLNVVNRELDADFQPERFRHFAHFDAAHRRVEMHLVAKEKHSVSLGRHTRRYFGTDEHILTEYSHKYSLDEFRALLAASGLRCSHYWTDPQDWFGVFLAEPA</sequence>
<evidence type="ECO:0000256" key="1">
    <source>
        <dbReference type="ARBA" id="ARBA00022603"/>
    </source>
</evidence>
<dbReference type="OrthoDB" id="5289726at2"/>
<accession>A0A1H1WLM5</accession>
<dbReference type="SUPFAM" id="SSF53335">
    <property type="entry name" value="S-adenosyl-L-methionine-dependent methyltransferases"/>
    <property type="match status" value="1"/>
</dbReference>
<dbReference type="InterPro" id="IPR051128">
    <property type="entry name" value="EgtD_Methyltrsf_superfamily"/>
</dbReference>
<dbReference type="Gene3D" id="3.40.50.150">
    <property type="entry name" value="Vaccinia Virus protein VP39"/>
    <property type="match status" value="1"/>
</dbReference>
<dbReference type="STRING" id="472181.SAMN05216271_3249"/>
<dbReference type="NCBIfam" id="TIGR03438">
    <property type="entry name" value="egtD_ergothio"/>
    <property type="match status" value="1"/>
</dbReference>
<evidence type="ECO:0000313" key="4">
    <source>
        <dbReference type="EMBL" id="SDS97531.1"/>
    </source>
</evidence>
<reference evidence="5" key="1">
    <citation type="submission" date="2016-10" db="EMBL/GenBank/DDBJ databases">
        <authorList>
            <person name="Varghese N."/>
            <person name="Submissions S."/>
        </authorList>
    </citation>
    <scope>NUCLEOTIDE SEQUENCE [LARGE SCALE GENOMIC DNA]</scope>
    <source>
        <strain evidence="5">JCM 14963</strain>
    </source>
</reference>